<feature type="compositionally biased region" description="Low complexity" evidence="10">
    <location>
        <begin position="47"/>
        <end position="60"/>
    </location>
</feature>
<keyword evidence="11" id="KW-0732">Signal</keyword>
<dbReference type="Gene3D" id="3.40.50.1820">
    <property type="entry name" value="alpha/beta hydrolase"/>
    <property type="match status" value="2"/>
</dbReference>
<dbReference type="Pfam" id="PF08386">
    <property type="entry name" value="Abhydrolase_4"/>
    <property type="match status" value="1"/>
</dbReference>
<evidence type="ECO:0000256" key="7">
    <source>
        <dbReference type="ARBA" id="ARBA00022670"/>
    </source>
</evidence>
<keyword evidence="7" id="KW-0645">Protease</keyword>
<dbReference type="Proteomes" id="UP001500212">
    <property type="component" value="Unassembled WGS sequence"/>
</dbReference>
<dbReference type="InterPro" id="IPR029058">
    <property type="entry name" value="AB_hydrolase_fold"/>
</dbReference>
<proteinExistence type="inferred from homology"/>
<keyword evidence="8 14" id="KW-0378">Hydrolase</keyword>
<protein>
    <recommendedName>
        <fullName evidence="4">prolyl aminopeptidase</fullName>
        <ecNumber evidence="4">3.4.11.5</ecNumber>
    </recommendedName>
    <alternativeName>
        <fullName evidence="9">Prolyl aminopeptidase</fullName>
    </alternativeName>
</protein>
<feature type="domain" description="AB hydrolase-1" evidence="12">
    <location>
        <begin position="109"/>
        <end position="278"/>
    </location>
</feature>
<dbReference type="InterPro" id="IPR013595">
    <property type="entry name" value="Pept_S33_TAP-like_C"/>
</dbReference>
<evidence type="ECO:0000256" key="1">
    <source>
        <dbReference type="ARBA" id="ARBA00001585"/>
    </source>
</evidence>
<keyword evidence="6" id="KW-0963">Cytoplasm</keyword>
<comment type="catalytic activity">
    <reaction evidence="1">
        <text>Release of N-terminal proline from a peptide.</text>
        <dbReference type="EC" id="3.4.11.5"/>
    </reaction>
</comment>
<feature type="region of interest" description="Disordered" evidence="10">
    <location>
        <begin position="32"/>
        <end position="73"/>
    </location>
</feature>
<keyword evidence="5" id="KW-0031">Aminopeptidase</keyword>
<reference evidence="15" key="1">
    <citation type="journal article" date="2019" name="Int. J. Syst. Evol. Microbiol.">
        <title>The Global Catalogue of Microorganisms (GCM) 10K type strain sequencing project: providing services to taxonomists for standard genome sequencing and annotation.</title>
        <authorList>
            <consortium name="The Broad Institute Genomics Platform"/>
            <consortium name="The Broad Institute Genome Sequencing Center for Infectious Disease"/>
            <person name="Wu L."/>
            <person name="Ma J."/>
        </authorList>
    </citation>
    <scope>NUCLEOTIDE SEQUENCE [LARGE SCALE GENOMIC DNA]</scope>
    <source>
        <strain evidence="15">JCM 17938</strain>
    </source>
</reference>
<evidence type="ECO:0000256" key="11">
    <source>
        <dbReference type="SAM" id="SignalP"/>
    </source>
</evidence>
<dbReference type="PANTHER" id="PTHR43722:SF1">
    <property type="entry name" value="PROLINE IMINOPEPTIDASE"/>
    <property type="match status" value="1"/>
</dbReference>
<evidence type="ECO:0000256" key="4">
    <source>
        <dbReference type="ARBA" id="ARBA00012568"/>
    </source>
</evidence>
<evidence type="ECO:0000256" key="8">
    <source>
        <dbReference type="ARBA" id="ARBA00022801"/>
    </source>
</evidence>
<feature type="signal peptide" evidence="11">
    <location>
        <begin position="1"/>
        <end position="36"/>
    </location>
</feature>
<evidence type="ECO:0000256" key="10">
    <source>
        <dbReference type="SAM" id="MobiDB-lite"/>
    </source>
</evidence>
<comment type="subcellular location">
    <subcellularLocation>
        <location evidence="2">Cytoplasm</location>
    </subcellularLocation>
</comment>
<evidence type="ECO:0000259" key="13">
    <source>
        <dbReference type="Pfam" id="PF08386"/>
    </source>
</evidence>
<dbReference type="SUPFAM" id="SSF53474">
    <property type="entry name" value="alpha/beta-Hydrolases"/>
    <property type="match status" value="1"/>
</dbReference>
<dbReference type="Pfam" id="PF00561">
    <property type="entry name" value="Abhydrolase_1"/>
    <property type="match status" value="1"/>
</dbReference>
<dbReference type="GO" id="GO:0016787">
    <property type="term" value="F:hydrolase activity"/>
    <property type="evidence" value="ECO:0007669"/>
    <property type="project" value="UniProtKB-KW"/>
</dbReference>
<organism evidence="14 15">
    <name type="scientific">Actinoallomurus liliacearum</name>
    <dbReference type="NCBI Taxonomy" id="1080073"/>
    <lineage>
        <taxon>Bacteria</taxon>
        <taxon>Bacillati</taxon>
        <taxon>Actinomycetota</taxon>
        <taxon>Actinomycetes</taxon>
        <taxon>Streptosporangiales</taxon>
        <taxon>Thermomonosporaceae</taxon>
        <taxon>Actinoallomurus</taxon>
    </lineage>
</organism>
<name>A0ABP8TCU9_9ACTN</name>
<accession>A0ABP8TCU9</accession>
<evidence type="ECO:0000259" key="12">
    <source>
        <dbReference type="Pfam" id="PF00561"/>
    </source>
</evidence>
<comment type="caution">
    <text evidence="14">The sequence shown here is derived from an EMBL/GenBank/DDBJ whole genome shotgun (WGS) entry which is preliminary data.</text>
</comment>
<evidence type="ECO:0000313" key="14">
    <source>
        <dbReference type="EMBL" id="GAA4604570.1"/>
    </source>
</evidence>
<evidence type="ECO:0000313" key="15">
    <source>
        <dbReference type="Proteomes" id="UP001500212"/>
    </source>
</evidence>
<feature type="chain" id="PRO_5045471561" description="prolyl aminopeptidase" evidence="11">
    <location>
        <begin position="37"/>
        <end position="499"/>
    </location>
</feature>
<comment type="similarity">
    <text evidence="3">Belongs to the peptidase S33 family.</text>
</comment>
<evidence type="ECO:0000256" key="2">
    <source>
        <dbReference type="ARBA" id="ARBA00004496"/>
    </source>
</evidence>
<dbReference type="InterPro" id="IPR000073">
    <property type="entry name" value="AB_hydrolase_1"/>
</dbReference>
<evidence type="ECO:0000256" key="3">
    <source>
        <dbReference type="ARBA" id="ARBA00010088"/>
    </source>
</evidence>
<dbReference type="EMBL" id="BAABHJ010000004">
    <property type="protein sequence ID" value="GAA4604570.1"/>
    <property type="molecule type" value="Genomic_DNA"/>
</dbReference>
<dbReference type="PANTHER" id="PTHR43722">
    <property type="entry name" value="PROLINE IMINOPEPTIDASE"/>
    <property type="match status" value="1"/>
</dbReference>
<gene>
    <name evidence="14" type="ORF">GCM10023195_15610</name>
</gene>
<dbReference type="PRINTS" id="PR00793">
    <property type="entry name" value="PROAMNOPTASE"/>
</dbReference>
<dbReference type="InterPro" id="IPR005944">
    <property type="entry name" value="Pro_iminopeptidase"/>
</dbReference>
<dbReference type="InterPro" id="IPR002410">
    <property type="entry name" value="Peptidase_S33"/>
</dbReference>
<keyword evidence="15" id="KW-1185">Reference proteome</keyword>
<evidence type="ECO:0000256" key="6">
    <source>
        <dbReference type="ARBA" id="ARBA00022490"/>
    </source>
</evidence>
<dbReference type="EC" id="3.4.11.5" evidence="4"/>
<sequence>MFLGAVDRQNPHMRSRLLVTAVVATAVAAVGGPAAADGTPSPTTGSAPRPAGAPAAPGRPRLADPHPCPDQPGFTCSTLRVPLDHRGKVPGTLDLQVATADNAGAPKGVLLFLTGGPGQPGVPFITRIATQRLPELAKDYRFVMLDQRGTGEFGAIDCPQLQAQVGSSDIAAPTPAAIEECSDILGDRRGLYSTEQTVADYDALRQALGVPKMVVDGVSYGSFTAARYAAVHPTHVRKVVLDSVLPHVDPQADDGLYFVGLHAQARVLRDACATGPACASDPAEDLAWVVRHRTAADGVKIFDAIVSYEFLDPTYRDPNPPGLPAGHGDLVGALHAARQGDPARLDTIIADMAPGGDPVASYSSGLHIDAFCSDGAFPWGRSDAPLGSRQAKLDRALRHTDPHRVWPYTLATSAGSGFTQECLRWSARPAAEPPARLPNVPVLLLNGDHDLSTPLEWAYEEATHAPNGKVVVVKGASHSIQNRERGHAGRDAVIAFLAH</sequence>
<evidence type="ECO:0000256" key="5">
    <source>
        <dbReference type="ARBA" id="ARBA00022438"/>
    </source>
</evidence>
<evidence type="ECO:0000256" key="9">
    <source>
        <dbReference type="ARBA" id="ARBA00029605"/>
    </source>
</evidence>
<feature type="domain" description="Peptidase S33 tripeptidyl aminopeptidase-like C-terminal" evidence="13">
    <location>
        <begin position="420"/>
        <end position="498"/>
    </location>
</feature>